<organism evidence="1 2">
    <name type="scientific">Clostridium tepidum</name>
    <dbReference type="NCBI Taxonomy" id="1962263"/>
    <lineage>
        <taxon>Bacteria</taxon>
        <taxon>Bacillati</taxon>
        <taxon>Bacillota</taxon>
        <taxon>Clostridia</taxon>
        <taxon>Eubacteriales</taxon>
        <taxon>Clostridiaceae</taxon>
        <taxon>Clostridium</taxon>
    </lineage>
</organism>
<dbReference type="OrthoDB" id="149130at2"/>
<evidence type="ECO:0000313" key="1">
    <source>
        <dbReference type="EMBL" id="OOO69758.1"/>
    </source>
</evidence>
<dbReference type="Gene3D" id="3.40.50.150">
    <property type="entry name" value="Vaccinia Virus protein VP39"/>
    <property type="match status" value="1"/>
</dbReference>
<protein>
    <recommendedName>
        <fullName evidence="3">Methyltransferase</fullName>
    </recommendedName>
</protein>
<comment type="caution">
    <text evidence="1">The sequence shown here is derived from an EMBL/GenBank/DDBJ whole genome shotgun (WGS) entry which is preliminary data.</text>
</comment>
<dbReference type="Gene3D" id="3.40.50.720">
    <property type="entry name" value="NAD(P)-binding Rossmann-like Domain"/>
    <property type="match status" value="1"/>
</dbReference>
<reference evidence="1 2" key="1">
    <citation type="submission" date="2016-12" db="EMBL/GenBank/DDBJ databases">
        <title>Clostridium tepidum sp. nov., a close relative of Clostridium sporogenes and Clostridium botulinum Group I.</title>
        <authorList>
            <person name="Dobritsa A.P."/>
            <person name="Kutumbaka K.K."/>
            <person name="Werner K."/>
            <person name="Wiedmann M."/>
            <person name="Asmus A."/>
            <person name="Samadpour M."/>
        </authorList>
    </citation>
    <scope>NUCLEOTIDE SEQUENCE [LARGE SCALE GENOMIC DNA]</scope>
    <source>
        <strain evidence="1 2">IEH 97212</strain>
    </source>
</reference>
<proteinExistence type="predicted"/>
<dbReference type="InterPro" id="IPR008884">
    <property type="entry name" value="TylF_MeTrfase"/>
</dbReference>
<dbReference type="STRING" id="1962263.BS637_00875"/>
<sequence>MDKKIQIMIFGTGDGARKVLELIDLDKVNVIAYLDNDVSKQGELHNGVRVINPQKINTYKYDYIVIGSMYYEEIIEQLIKLKVDRNKIVKILNKRTKEKTFSKLVKEIYEDNMKYTSLIKDIYLPYYYKNYAICSMNVFDDERNKMLYNYPDAFIKGIDYVRISTLELISREIKERNVVGEVAELGVYKGDFSKLISELFPDRKLYLFDTFEGFVQEDVEVEKREGFSKVEVGGFENKNIDLVISKIRNKDNIIVKKGYFPESVTGMKDEVFSFVSIDVDLYKPTYEGLNFFYNRLSKGGYILIHDYNHPSYPGVKKAVIDFCTETGVSYVPLTDCFGSVIIVK</sequence>
<dbReference type="Pfam" id="PF05711">
    <property type="entry name" value="TylF"/>
    <property type="match status" value="1"/>
</dbReference>
<accession>A0A1S9IHK2</accession>
<dbReference type="SUPFAM" id="SSF53335">
    <property type="entry name" value="S-adenosyl-L-methionine-dependent methyltransferases"/>
    <property type="match status" value="2"/>
</dbReference>
<dbReference type="InterPro" id="IPR029063">
    <property type="entry name" value="SAM-dependent_MTases_sf"/>
</dbReference>
<dbReference type="EMBL" id="MRAE01000002">
    <property type="protein sequence ID" value="OOO69758.1"/>
    <property type="molecule type" value="Genomic_DNA"/>
</dbReference>
<dbReference type="Proteomes" id="UP000190256">
    <property type="component" value="Unassembled WGS sequence"/>
</dbReference>
<evidence type="ECO:0008006" key="3">
    <source>
        <dbReference type="Google" id="ProtNLM"/>
    </source>
</evidence>
<dbReference type="PANTHER" id="PTHR40036">
    <property type="entry name" value="MACROCIN O-METHYLTRANSFERASE"/>
    <property type="match status" value="1"/>
</dbReference>
<dbReference type="PANTHER" id="PTHR40036:SF1">
    <property type="entry name" value="MACROCIN O-METHYLTRANSFERASE"/>
    <property type="match status" value="1"/>
</dbReference>
<gene>
    <name evidence="1" type="ORF">BS638_01425</name>
</gene>
<dbReference type="RefSeq" id="WP_158077001.1">
    <property type="nucleotide sequence ID" value="NZ_MRAE01000002.1"/>
</dbReference>
<dbReference type="AlphaFoldDB" id="A0A1S9IHK2"/>
<evidence type="ECO:0000313" key="2">
    <source>
        <dbReference type="Proteomes" id="UP000190256"/>
    </source>
</evidence>
<name>A0A1S9IHK2_9CLOT</name>